<dbReference type="AlphaFoldDB" id="A0A8K0LB19"/>
<reference evidence="2" key="1">
    <citation type="submission" date="2021-07" db="EMBL/GenBank/DDBJ databases">
        <title>Elsinoe batatas strain:CRI-CJ2 Genome sequencing and assembly.</title>
        <authorList>
            <person name="Huang L."/>
        </authorList>
    </citation>
    <scope>NUCLEOTIDE SEQUENCE</scope>
    <source>
        <strain evidence="2">CRI-CJ2</strain>
    </source>
</reference>
<feature type="region of interest" description="Disordered" evidence="1">
    <location>
        <begin position="58"/>
        <end position="165"/>
    </location>
</feature>
<feature type="compositionally biased region" description="Basic and acidic residues" evidence="1">
    <location>
        <begin position="134"/>
        <end position="149"/>
    </location>
</feature>
<feature type="compositionally biased region" description="Basic residues" evidence="1">
    <location>
        <begin position="113"/>
        <end position="133"/>
    </location>
</feature>
<dbReference type="OrthoDB" id="10530903at2759"/>
<evidence type="ECO:0000256" key="1">
    <source>
        <dbReference type="SAM" id="MobiDB-lite"/>
    </source>
</evidence>
<proteinExistence type="predicted"/>
<feature type="compositionally biased region" description="Basic residues" evidence="1">
    <location>
        <begin position="90"/>
        <end position="100"/>
    </location>
</feature>
<organism evidence="2 3">
    <name type="scientific">Elsinoe batatas</name>
    <dbReference type="NCBI Taxonomy" id="2601811"/>
    <lineage>
        <taxon>Eukaryota</taxon>
        <taxon>Fungi</taxon>
        <taxon>Dikarya</taxon>
        <taxon>Ascomycota</taxon>
        <taxon>Pezizomycotina</taxon>
        <taxon>Dothideomycetes</taxon>
        <taxon>Dothideomycetidae</taxon>
        <taxon>Myriangiales</taxon>
        <taxon>Elsinoaceae</taxon>
        <taxon>Elsinoe</taxon>
    </lineage>
</organism>
<sequence length="165" mass="18446">MRSRESLSPMWAAPKHPSPWNGVFLPRGTDLSRLSKDGPEATPGLVFHRLSASERFFATWPPPSSVEPPQRGHSDVLAEPHVADSTLTARTHRYNLRPRPPRPQVVQSPPRTRVTKVTKSKRAPPSKARKARKPKAETARAKVKPEVKAKTPPKRQAKKGRKAKK</sequence>
<accession>A0A8K0LB19</accession>
<feature type="compositionally biased region" description="Basic and acidic residues" evidence="1">
    <location>
        <begin position="70"/>
        <end position="82"/>
    </location>
</feature>
<dbReference type="Proteomes" id="UP000809789">
    <property type="component" value="Unassembled WGS sequence"/>
</dbReference>
<keyword evidence="3" id="KW-1185">Reference proteome</keyword>
<evidence type="ECO:0000313" key="2">
    <source>
        <dbReference type="EMBL" id="KAG8628973.1"/>
    </source>
</evidence>
<feature type="compositionally biased region" description="Basic residues" evidence="1">
    <location>
        <begin position="151"/>
        <end position="165"/>
    </location>
</feature>
<feature type="region of interest" description="Disordered" evidence="1">
    <location>
        <begin position="1"/>
        <end position="42"/>
    </location>
</feature>
<protein>
    <submittedName>
        <fullName evidence="2">Uncharacterized protein</fullName>
    </submittedName>
</protein>
<gene>
    <name evidence="2" type="ORF">KVT40_002838</name>
</gene>
<dbReference type="EMBL" id="JAESVG020000003">
    <property type="protein sequence ID" value="KAG8628973.1"/>
    <property type="molecule type" value="Genomic_DNA"/>
</dbReference>
<name>A0A8K0LB19_9PEZI</name>
<comment type="caution">
    <text evidence="2">The sequence shown here is derived from an EMBL/GenBank/DDBJ whole genome shotgun (WGS) entry which is preliminary data.</text>
</comment>
<evidence type="ECO:0000313" key="3">
    <source>
        <dbReference type="Proteomes" id="UP000809789"/>
    </source>
</evidence>